<sequence>MEPDHQEVVARLSEARYLARCGCNGGTYHLYWDAATFRLTPEGLRFLAQVLEDLLERGGEGVVWLGTVDLRFRQEEGEALLRLLHTGLLPRRSRPGLWPRYVN</sequence>
<comment type="caution">
    <text evidence="1">The sequence shown here is derived from an EMBL/GenBank/DDBJ whole genome shotgun (WGS) entry which is preliminary data.</text>
</comment>
<dbReference type="Proteomes" id="UP000030364">
    <property type="component" value="Unassembled WGS sequence"/>
</dbReference>
<reference evidence="1 2" key="1">
    <citation type="journal article" date="2015" name="Genome Announc.">
        <title>Draft Genome Sequence of the Thermophile Thermus filiformis ATCC 43280, Producer of Carotenoid-(Di)glucoside-Branched Fatty Acid (Di)esters and Source of Hyperthermostable Enzymes of Biotechnological Interest.</title>
        <authorList>
            <person name="Mandelli F."/>
            <person name="Oliveira Ramires B."/>
            <person name="Couger M.B."/>
            <person name="Paixao D.A."/>
            <person name="Camilo C.M."/>
            <person name="Polikarpov I."/>
            <person name="Prade R."/>
            <person name="Riano-Pachon D.M."/>
            <person name="Squina F.M."/>
        </authorList>
    </citation>
    <scope>NUCLEOTIDE SEQUENCE [LARGE SCALE GENOMIC DNA]</scope>
    <source>
        <strain evidence="1 2">ATCC 43280</strain>
    </source>
</reference>
<proteinExistence type="predicted"/>
<evidence type="ECO:0000313" key="1">
    <source>
        <dbReference type="EMBL" id="KIX84748.1"/>
    </source>
</evidence>
<dbReference type="STRING" id="276.THFILI_01980"/>
<gene>
    <name evidence="1" type="ORF">THFILI_01980</name>
</gene>
<protein>
    <submittedName>
        <fullName evidence="1">Uncharacterized protein</fullName>
    </submittedName>
</protein>
<name>A0A0D6XCY4_THEFI</name>
<dbReference type="AlphaFoldDB" id="A0A0D6XCY4"/>
<accession>A0A0D6XCY4</accession>
<dbReference type="RefSeq" id="WP_038066551.1">
    <property type="nucleotide sequence ID" value="NZ_JPSL02000036.1"/>
</dbReference>
<keyword evidence="2" id="KW-1185">Reference proteome</keyword>
<organism evidence="1 2">
    <name type="scientific">Thermus filiformis</name>
    <dbReference type="NCBI Taxonomy" id="276"/>
    <lineage>
        <taxon>Bacteria</taxon>
        <taxon>Thermotogati</taxon>
        <taxon>Deinococcota</taxon>
        <taxon>Deinococci</taxon>
        <taxon>Thermales</taxon>
        <taxon>Thermaceae</taxon>
        <taxon>Thermus</taxon>
    </lineage>
</organism>
<evidence type="ECO:0000313" key="2">
    <source>
        <dbReference type="Proteomes" id="UP000030364"/>
    </source>
</evidence>
<dbReference type="EMBL" id="JPSL02000036">
    <property type="protein sequence ID" value="KIX84748.1"/>
    <property type="molecule type" value="Genomic_DNA"/>
</dbReference>
<dbReference type="OrthoDB" id="26342at2"/>